<keyword evidence="3" id="KW-1185">Reference proteome</keyword>
<sequence>MHPGAVSPGPSHIPMGPLSGADPGQLQTIKLPQAKTTMVTVLGWTRENKPTAVIGKRKGKNFDDKCQDVIWIITAQKESRHQRQKHGYGTPQYSYDDSQTKIAPMHHTVFSAIHVDELPALKGTEQDPRVQHSACEHILLHIQKILPLNVNRQNCSKSMQTDPKLNQSQEVHIGAGFEVSVWCTSTCSKHRLKVAILVNRRSSGKFGAAKVG</sequence>
<dbReference type="Proteomes" id="UP001221757">
    <property type="component" value="Unassembled WGS sequence"/>
</dbReference>
<dbReference type="AlphaFoldDB" id="A0AAD7AZR6"/>
<comment type="caution">
    <text evidence="2">The sequence shown here is derived from an EMBL/GenBank/DDBJ whole genome shotgun (WGS) entry which is preliminary data.</text>
</comment>
<proteinExistence type="predicted"/>
<organism evidence="2 3">
    <name type="scientific">Mycena rosella</name>
    <name type="common">Pink bonnet</name>
    <name type="synonym">Agaricus rosellus</name>
    <dbReference type="NCBI Taxonomy" id="1033263"/>
    <lineage>
        <taxon>Eukaryota</taxon>
        <taxon>Fungi</taxon>
        <taxon>Dikarya</taxon>
        <taxon>Basidiomycota</taxon>
        <taxon>Agaricomycotina</taxon>
        <taxon>Agaricomycetes</taxon>
        <taxon>Agaricomycetidae</taxon>
        <taxon>Agaricales</taxon>
        <taxon>Marasmiineae</taxon>
        <taxon>Mycenaceae</taxon>
        <taxon>Mycena</taxon>
    </lineage>
</organism>
<evidence type="ECO:0000313" key="3">
    <source>
        <dbReference type="Proteomes" id="UP001221757"/>
    </source>
</evidence>
<protein>
    <submittedName>
        <fullName evidence="2">Uncharacterized protein</fullName>
    </submittedName>
</protein>
<reference evidence="2" key="1">
    <citation type="submission" date="2023-03" db="EMBL/GenBank/DDBJ databases">
        <title>Massive genome expansion in bonnet fungi (Mycena s.s.) driven by repeated elements and novel gene families across ecological guilds.</title>
        <authorList>
            <consortium name="Lawrence Berkeley National Laboratory"/>
            <person name="Harder C.B."/>
            <person name="Miyauchi S."/>
            <person name="Viragh M."/>
            <person name="Kuo A."/>
            <person name="Thoen E."/>
            <person name="Andreopoulos B."/>
            <person name="Lu D."/>
            <person name="Skrede I."/>
            <person name="Drula E."/>
            <person name="Henrissat B."/>
            <person name="Morin E."/>
            <person name="Kohler A."/>
            <person name="Barry K."/>
            <person name="LaButti K."/>
            <person name="Morin E."/>
            <person name="Salamov A."/>
            <person name="Lipzen A."/>
            <person name="Mereny Z."/>
            <person name="Hegedus B."/>
            <person name="Baldrian P."/>
            <person name="Stursova M."/>
            <person name="Weitz H."/>
            <person name="Taylor A."/>
            <person name="Grigoriev I.V."/>
            <person name="Nagy L.G."/>
            <person name="Martin F."/>
            <person name="Kauserud H."/>
        </authorList>
    </citation>
    <scope>NUCLEOTIDE SEQUENCE</scope>
    <source>
        <strain evidence="2">CBHHK067</strain>
    </source>
</reference>
<evidence type="ECO:0000256" key="1">
    <source>
        <dbReference type="SAM" id="MobiDB-lite"/>
    </source>
</evidence>
<accession>A0AAD7AZR6</accession>
<name>A0AAD7AZR6_MYCRO</name>
<dbReference type="EMBL" id="JARKIE010001133">
    <property type="protein sequence ID" value="KAJ7605864.1"/>
    <property type="molecule type" value="Genomic_DNA"/>
</dbReference>
<gene>
    <name evidence="2" type="ORF">B0H17DRAFT_1154177</name>
</gene>
<feature type="region of interest" description="Disordered" evidence="1">
    <location>
        <begin position="1"/>
        <end position="25"/>
    </location>
</feature>
<evidence type="ECO:0000313" key="2">
    <source>
        <dbReference type="EMBL" id="KAJ7605864.1"/>
    </source>
</evidence>